<protein>
    <submittedName>
        <fullName evidence="1">Uncharacterized protein</fullName>
    </submittedName>
</protein>
<accession>A0A392TT27</accession>
<proteinExistence type="predicted"/>
<dbReference type="EMBL" id="LXQA010629119">
    <property type="protein sequence ID" value="MCI62995.1"/>
    <property type="molecule type" value="Genomic_DNA"/>
</dbReference>
<evidence type="ECO:0000313" key="1">
    <source>
        <dbReference type="EMBL" id="MCI62995.1"/>
    </source>
</evidence>
<keyword evidence="2" id="KW-1185">Reference proteome</keyword>
<sequence length="29" mass="3320">MPSVEIQGAHQKFYTYPVTCFNLLAMENS</sequence>
<reference evidence="1 2" key="1">
    <citation type="journal article" date="2018" name="Front. Plant Sci.">
        <title>Red Clover (Trifolium pratense) and Zigzag Clover (T. medium) - A Picture of Genomic Similarities and Differences.</title>
        <authorList>
            <person name="Dluhosova J."/>
            <person name="Istvanek J."/>
            <person name="Nedelnik J."/>
            <person name="Repkova J."/>
        </authorList>
    </citation>
    <scope>NUCLEOTIDE SEQUENCE [LARGE SCALE GENOMIC DNA]</scope>
    <source>
        <strain evidence="2">cv. 10/8</strain>
        <tissue evidence="1">Leaf</tissue>
    </source>
</reference>
<name>A0A392TT27_9FABA</name>
<dbReference type="Proteomes" id="UP000265520">
    <property type="component" value="Unassembled WGS sequence"/>
</dbReference>
<evidence type="ECO:0000313" key="2">
    <source>
        <dbReference type="Proteomes" id="UP000265520"/>
    </source>
</evidence>
<organism evidence="1 2">
    <name type="scientific">Trifolium medium</name>
    <dbReference type="NCBI Taxonomy" id="97028"/>
    <lineage>
        <taxon>Eukaryota</taxon>
        <taxon>Viridiplantae</taxon>
        <taxon>Streptophyta</taxon>
        <taxon>Embryophyta</taxon>
        <taxon>Tracheophyta</taxon>
        <taxon>Spermatophyta</taxon>
        <taxon>Magnoliopsida</taxon>
        <taxon>eudicotyledons</taxon>
        <taxon>Gunneridae</taxon>
        <taxon>Pentapetalae</taxon>
        <taxon>rosids</taxon>
        <taxon>fabids</taxon>
        <taxon>Fabales</taxon>
        <taxon>Fabaceae</taxon>
        <taxon>Papilionoideae</taxon>
        <taxon>50 kb inversion clade</taxon>
        <taxon>NPAAA clade</taxon>
        <taxon>Hologalegina</taxon>
        <taxon>IRL clade</taxon>
        <taxon>Trifolieae</taxon>
        <taxon>Trifolium</taxon>
    </lineage>
</organism>
<feature type="non-terminal residue" evidence="1">
    <location>
        <position position="29"/>
    </location>
</feature>
<dbReference type="AlphaFoldDB" id="A0A392TT27"/>
<comment type="caution">
    <text evidence="1">The sequence shown here is derived from an EMBL/GenBank/DDBJ whole genome shotgun (WGS) entry which is preliminary data.</text>
</comment>